<evidence type="ECO:0000313" key="2">
    <source>
        <dbReference type="EMBL" id="SFF42270.1"/>
    </source>
</evidence>
<proteinExistence type="predicted"/>
<feature type="domain" description="IstB-like ATP-binding" evidence="1">
    <location>
        <begin position="2"/>
        <end position="40"/>
    </location>
</feature>
<dbReference type="EMBL" id="FOMX01000069">
    <property type="protein sequence ID" value="SFF42270.1"/>
    <property type="molecule type" value="Genomic_DNA"/>
</dbReference>
<organism evidence="2 3">
    <name type="scientific">Nannocystis exedens</name>
    <dbReference type="NCBI Taxonomy" id="54"/>
    <lineage>
        <taxon>Bacteria</taxon>
        <taxon>Pseudomonadati</taxon>
        <taxon>Myxococcota</taxon>
        <taxon>Polyangia</taxon>
        <taxon>Nannocystales</taxon>
        <taxon>Nannocystaceae</taxon>
        <taxon>Nannocystis</taxon>
    </lineage>
</organism>
<protein>
    <recommendedName>
        <fullName evidence="1">IstB-like ATP-binding domain-containing protein</fullName>
    </recommendedName>
</protein>
<sequence length="55" mass="6215">SEWAAVFHSASCVGTLLDRLCHKVEIVEIAGESWRLKEANERTSRRRSRPPKPPG</sequence>
<dbReference type="Pfam" id="PF01695">
    <property type="entry name" value="IstB_IS21"/>
    <property type="match status" value="1"/>
</dbReference>
<keyword evidence="3" id="KW-1185">Reference proteome</keyword>
<reference evidence="3" key="1">
    <citation type="submission" date="2016-10" db="EMBL/GenBank/DDBJ databases">
        <authorList>
            <person name="Varghese N."/>
            <person name="Submissions S."/>
        </authorList>
    </citation>
    <scope>NUCLEOTIDE SEQUENCE [LARGE SCALE GENOMIC DNA]</scope>
    <source>
        <strain evidence="3">ATCC 25963</strain>
    </source>
</reference>
<dbReference type="Proteomes" id="UP000199400">
    <property type="component" value="Unassembled WGS sequence"/>
</dbReference>
<dbReference type="InterPro" id="IPR002611">
    <property type="entry name" value="IstB_ATP-bd"/>
</dbReference>
<evidence type="ECO:0000259" key="1">
    <source>
        <dbReference type="Pfam" id="PF01695"/>
    </source>
</evidence>
<dbReference type="RefSeq" id="WP_420846963.1">
    <property type="nucleotide sequence ID" value="NZ_FOMX01000069.1"/>
</dbReference>
<accession>A0A1I2IKQ8</accession>
<dbReference type="GO" id="GO:0005524">
    <property type="term" value="F:ATP binding"/>
    <property type="evidence" value="ECO:0007669"/>
    <property type="project" value="InterPro"/>
</dbReference>
<feature type="non-terminal residue" evidence="2">
    <location>
        <position position="1"/>
    </location>
</feature>
<name>A0A1I2IKQ8_9BACT</name>
<gene>
    <name evidence="2" type="ORF">SAMN02745121_08762</name>
</gene>
<dbReference type="AlphaFoldDB" id="A0A1I2IKQ8"/>
<evidence type="ECO:0000313" key="3">
    <source>
        <dbReference type="Proteomes" id="UP000199400"/>
    </source>
</evidence>